<dbReference type="Pfam" id="PF05305">
    <property type="entry name" value="DUF732"/>
    <property type="match status" value="1"/>
</dbReference>
<dbReference type="EMBL" id="NOZR01000003">
    <property type="protein sequence ID" value="OYN81694.1"/>
    <property type="molecule type" value="Genomic_DNA"/>
</dbReference>
<feature type="signal peptide" evidence="2">
    <location>
        <begin position="1"/>
        <end position="19"/>
    </location>
</feature>
<protein>
    <recommendedName>
        <fullName evidence="3">DUF732 domain-containing protein</fullName>
    </recommendedName>
</protein>
<evidence type="ECO:0000313" key="5">
    <source>
        <dbReference type="Proteomes" id="UP000216063"/>
    </source>
</evidence>
<organism evidence="4 5">
    <name type="scientific">Mycolicibacterium sphagni</name>
    <dbReference type="NCBI Taxonomy" id="1786"/>
    <lineage>
        <taxon>Bacteria</taxon>
        <taxon>Bacillati</taxon>
        <taxon>Actinomycetota</taxon>
        <taxon>Actinomycetes</taxon>
        <taxon>Mycobacteriales</taxon>
        <taxon>Mycobacteriaceae</taxon>
        <taxon>Mycolicibacterium</taxon>
    </lineage>
</organism>
<feature type="domain" description="DUF732" evidence="3">
    <location>
        <begin position="40"/>
        <end position="112"/>
    </location>
</feature>
<evidence type="ECO:0000313" key="4">
    <source>
        <dbReference type="EMBL" id="OYN81694.1"/>
    </source>
</evidence>
<dbReference type="Proteomes" id="UP000216063">
    <property type="component" value="Unassembled WGS sequence"/>
</dbReference>
<feature type="chain" id="PRO_5012716427" description="DUF732 domain-containing protein" evidence="2">
    <location>
        <begin position="20"/>
        <end position="262"/>
    </location>
</feature>
<evidence type="ECO:0000256" key="1">
    <source>
        <dbReference type="SAM" id="MobiDB-lite"/>
    </source>
</evidence>
<sequence length="262" mass="26883">MAVGAVVVGVLAGCCGCGAASEPSAGTPNSPPTPATADEEAAYLALLQKWATRDGYPMSDRETLLRAGHEACTFTNNGRPDQIEASYHVMQQFSLPAKEAQAVGVGAFETLCRADGSMPSVETSSAAAATSVPNYEGPPSAGPVQSQLMRVTLPAGTTAVGADRGTVPGIEIWHIPLDPAAAVDYLRPQLPTGPYDGLPACPVDVTHPQDGSVGITSWIWENAAGDNVQISVDSFQPPGATSPGPGSEVTITKGREDTPEPC</sequence>
<comment type="caution">
    <text evidence="4">The sequence shown here is derived from an EMBL/GenBank/DDBJ whole genome shotgun (WGS) entry which is preliminary data.</text>
</comment>
<proteinExistence type="predicted"/>
<accession>A0A255DR25</accession>
<evidence type="ECO:0000256" key="2">
    <source>
        <dbReference type="SAM" id="SignalP"/>
    </source>
</evidence>
<dbReference type="InterPro" id="IPR007969">
    <property type="entry name" value="DUF732"/>
</dbReference>
<keyword evidence="5" id="KW-1185">Reference proteome</keyword>
<name>A0A255DR25_9MYCO</name>
<reference evidence="4 5" key="1">
    <citation type="submission" date="2017-07" db="EMBL/GenBank/DDBJ databases">
        <title>The new phylogeny of genus Mycobacterium.</title>
        <authorList>
            <person name="Tortoli E."/>
            <person name="Trovato A."/>
            <person name="Cirillo D.M."/>
        </authorList>
    </citation>
    <scope>NUCLEOTIDE SEQUENCE [LARGE SCALE GENOMIC DNA]</scope>
    <source>
        <strain evidence="4 5">ATCC 33027</strain>
    </source>
</reference>
<keyword evidence="2" id="KW-0732">Signal</keyword>
<gene>
    <name evidence="4" type="ORF">CG716_04855</name>
</gene>
<dbReference type="AlphaFoldDB" id="A0A255DR25"/>
<feature type="region of interest" description="Disordered" evidence="1">
    <location>
        <begin position="231"/>
        <end position="262"/>
    </location>
</feature>
<evidence type="ECO:0000259" key="3">
    <source>
        <dbReference type="Pfam" id="PF05305"/>
    </source>
</evidence>
<feature type="compositionally biased region" description="Basic and acidic residues" evidence="1">
    <location>
        <begin position="253"/>
        <end position="262"/>
    </location>
</feature>